<evidence type="ECO:0000313" key="2">
    <source>
        <dbReference type="EMBL" id="KAE8947026.1"/>
    </source>
</evidence>
<sequence length="82" mass="8022">MSFVGAASGSTLGLCSLARVVLGPALGSGTLGVDLVAPGVPVTSATSLAGRLATLRPRRSDVSLISTLVLETSASAVVDIVD</sequence>
<evidence type="ECO:0008006" key="6">
    <source>
        <dbReference type="Google" id="ProtNLM"/>
    </source>
</evidence>
<dbReference type="EMBL" id="QXGE01000086">
    <property type="protein sequence ID" value="KAE9325528.1"/>
    <property type="molecule type" value="Genomic_DNA"/>
</dbReference>
<comment type="caution">
    <text evidence="2">The sequence shown here is derived from an EMBL/GenBank/DDBJ whole genome shotgun (WGS) entry which is preliminary data.</text>
</comment>
<organism evidence="2 4">
    <name type="scientific">Phytophthora fragariae</name>
    <dbReference type="NCBI Taxonomy" id="53985"/>
    <lineage>
        <taxon>Eukaryota</taxon>
        <taxon>Sar</taxon>
        <taxon>Stramenopiles</taxon>
        <taxon>Oomycota</taxon>
        <taxon>Peronosporomycetes</taxon>
        <taxon>Peronosporales</taxon>
        <taxon>Peronosporaceae</taxon>
        <taxon>Phytophthora</taxon>
    </lineage>
</organism>
<evidence type="ECO:0000313" key="3">
    <source>
        <dbReference type="EMBL" id="KAE9325528.1"/>
    </source>
</evidence>
<evidence type="ECO:0000313" key="5">
    <source>
        <dbReference type="Proteomes" id="UP000437068"/>
    </source>
</evidence>
<keyword evidence="1" id="KW-0732">Signal</keyword>
<reference evidence="4 5" key="1">
    <citation type="submission" date="2018-08" db="EMBL/GenBank/DDBJ databases">
        <title>Genomic investigation of the strawberry pathogen Phytophthora fragariae indicates pathogenicity is determined by transcriptional variation in three key races.</title>
        <authorList>
            <person name="Adams T.M."/>
            <person name="Armitage A.D."/>
            <person name="Sobczyk M.K."/>
            <person name="Bates H.J."/>
            <person name="Dunwell J.M."/>
            <person name="Nellist C.F."/>
            <person name="Harrison R.J."/>
        </authorList>
    </citation>
    <scope>NUCLEOTIDE SEQUENCE [LARGE SCALE GENOMIC DNA]</scope>
    <source>
        <strain evidence="3 5">A4</strain>
        <strain evidence="2 4">NOV-9</strain>
    </source>
</reference>
<evidence type="ECO:0000313" key="4">
    <source>
        <dbReference type="Proteomes" id="UP000429523"/>
    </source>
</evidence>
<dbReference type="AlphaFoldDB" id="A0A6A3FRC4"/>
<protein>
    <recommendedName>
        <fullName evidence="6">Secreted protein</fullName>
    </recommendedName>
</protein>
<accession>A0A6A3FRC4</accession>
<name>A0A6A3FRC4_9STRA</name>
<evidence type="ECO:0000256" key="1">
    <source>
        <dbReference type="SAM" id="SignalP"/>
    </source>
</evidence>
<proteinExistence type="predicted"/>
<dbReference type="Proteomes" id="UP000437068">
    <property type="component" value="Unassembled WGS sequence"/>
</dbReference>
<dbReference type="EMBL" id="QXGF01000094">
    <property type="protein sequence ID" value="KAE8947026.1"/>
    <property type="molecule type" value="Genomic_DNA"/>
</dbReference>
<feature type="chain" id="PRO_5036379485" description="Secreted protein" evidence="1">
    <location>
        <begin position="28"/>
        <end position="82"/>
    </location>
</feature>
<feature type="signal peptide" evidence="1">
    <location>
        <begin position="1"/>
        <end position="27"/>
    </location>
</feature>
<gene>
    <name evidence="3" type="ORF">PF001_g2882</name>
    <name evidence="2" type="ORF">PF009_g3340</name>
</gene>
<dbReference type="Proteomes" id="UP000429523">
    <property type="component" value="Unassembled WGS sequence"/>
</dbReference>